<feature type="domain" description="DUF7918" evidence="2">
    <location>
        <begin position="10"/>
        <end position="235"/>
    </location>
</feature>
<dbReference type="AlphaFoldDB" id="A0A1B7Y1Q9"/>
<gene>
    <name evidence="3" type="ORF">CH63R_10066</name>
</gene>
<dbReference type="GeneID" id="28869147"/>
<feature type="region of interest" description="Disordered" evidence="1">
    <location>
        <begin position="268"/>
        <end position="293"/>
    </location>
</feature>
<dbReference type="Proteomes" id="UP000092177">
    <property type="component" value="Unassembled WGS sequence"/>
</dbReference>
<evidence type="ECO:0000313" key="4">
    <source>
        <dbReference type="Proteomes" id="UP000092177"/>
    </source>
</evidence>
<dbReference type="VEuPathDB" id="FungiDB:CH63R_10066"/>
<dbReference type="RefSeq" id="XP_018154464.1">
    <property type="nucleotide sequence ID" value="XM_018305040.1"/>
</dbReference>
<feature type="region of interest" description="Disordered" evidence="1">
    <location>
        <begin position="231"/>
        <end position="251"/>
    </location>
</feature>
<dbReference type="OrthoDB" id="3364132at2759"/>
<dbReference type="PANTHER" id="PTHR36223">
    <property type="entry name" value="BETA-LACTAMASE-TYPE TRANSPEPTIDASE FOLD DOMAIN CONTAINING PROTEIN"/>
    <property type="match status" value="1"/>
</dbReference>
<feature type="compositionally biased region" description="Basic and acidic residues" evidence="1">
    <location>
        <begin position="268"/>
        <end position="283"/>
    </location>
</feature>
<organism evidence="3 4">
    <name type="scientific">Colletotrichum higginsianum (strain IMI 349063)</name>
    <name type="common">Crucifer anthracnose fungus</name>
    <dbReference type="NCBI Taxonomy" id="759273"/>
    <lineage>
        <taxon>Eukaryota</taxon>
        <taxon>Fungi</taxon>
        <taxon>Dikarya</taxon>
        <taxon>Ascomycota</taxon>
        <taxon>Pezizomycotina</taxon>
        <taxon>Sordariomycetes</taxon>
        <taxon>Hypocreomycetidae</taxon>
        <taxon>Glomerellales</taxon>
        <taxon>Glomerellaceae</taxon>
        <taxon>Colletotrichum</taxon>
        <taxon>Colletotrichum destructivum species complex</taxon>
    </lineage>
</organism>
<evidence type="ECO:0000256" key="1">
    <source>
        <dbReference type="SAM" id="MobiDB-lite"/>
    </source>
</evidence>
<dbReference type="PANTHER" id="PTHR36223:SF1">
    <property type="entry name" value="TRANSCRIPTION ELONGATION FACTOR EAF N-TERMINAL DOMAIN-CONTAINING PROTEIN"/>
    <property type="match status" value="1"/>
</dbReference>
<name>A0A1B7Y1Q9_COLHI</name>
<dbReference type="Pfam" id="PF25534">
    <property type="entry name" value="DUF7918"/>
    <property type="match status" value="1"/>
</dbReference>
<comment type="caution">
    <text evidence="3">The sequence shown here is derived from an EMBL/GenBank/DDBJ whole genome shotgun (WGS) entry which is preliminary data.</text>
</comment>
<evidence type="ECO:0000259" key="2">
    <source>
        <dbReference type="Pfam" id="PF25534"/>
    </source>
</evidence>
<dbReference type="EMBL" id="LTAN01000007">
    <property type="protein sequence ID" value="OBR05946.1"/>
    <property type="molecule type" value="Genomic_DNA"/>
</dbReference>
<reference evidence="4" key="1">
    <citation type="journal article" date="2017" name="BMC Genomics">
        <title>Gapless genome assembly of Colletotrichum higginsianum reveals chromosome structure and association of transposable elements with secondary metabolite gene clusters.</title>
        <authorList>
            <person name="Dallery J.-F."/>
            <person name="Lapalu N."/>
            <person name="Zampounis A."/>
            <person name="Pigne S."/>
            <person name="Luyten I."/>
            <person name="Amselem J."/>
            <person name="Wittenberg A.H.J."/>
            <person name="Zhou S."/>
            <person name="de Queiroz M.V."/>
            <person name="Robin G.P."/>
            <person name="Auger A."/>
            <person name="Hainaut M."/>
            <person name="Henrissat B."/>
            <person name="Kim K.-T."/>
            <person name="Lee Y.-H."/>
            <person name="Lespinet O."/>
            <person name="Schwartz D.C."/>
            <person name="Thon M.R."/>
            <person name="O'Connell R.J."/>
        </authorList>
    </citation>
    <scope>NUCLEOTIDE SEQUENCE [LARGE SCALE GENOMIC DNA]</scope>
    <source>
        <strain evidence="4">IMI 349063</strain>
    </source>
</reference>
<proteinExistence type="predicted"/>
<evidence type="ECO:0000313" key="3">
    <source>
        <dbReference type="EMBL" id="OBR05946.1"/>
    </source>
</evidence>
<dbReference type="KEGG" id="chig:CH63R_10066"/>
<accession>A0A1B7Y1Q9</accession>
<sequence>MAVIDSLLEVDISIRINGSETGCTEYDDCCPPPKPAGVGPATHTISKIIESQDNAVFKVHYEIRNARQWIVGTRALSVECYIDGNMVRHICLLEHHIRDEAVRGCVEEVITNSTNPGMAMLKLFSFAAIKKVEECGARVNEDRNLAEHLGNIEIVISRSKVLRQIPSKPFTVNTETEEKALKGKDLTHCTSFLDDREVFERPILEFDILGAPIARFTFRYRSRAILQAEGIVSRDPSPGPSHKPQPQGIAGLPLSEIRRLAQERLDQLAKRKKEDEATVKRDAEEDDNPRPRKVYKMKEYAIIDLTDS</sequence>
<protein>
    <recommendedName>
        <fullName evidence="2">DUF7918 domain-containing protein</fullName>
    </recommendedName>
</protein>
<dbReference type="InterPro" id="IPR057678">
    <property type="entry name" value="DUF7918"/>
</dbReference>
<keyword evidence="4" id="KW-1185">Reference proteome</keyword>